<dbReference type="VEuPathDB" id="VectorBase:GPPI048789"/>
<name>A0A1B0C4C4_9MUSC</name>
<protein>
    <submittedName>
        <fullName evidence="1">Uncharacterized protein</fullName>
    </submittedName>
</protein>
<accession>A0A1B0C4C4</accession>
<organism evidence="1 2">
    <name type="scientific">Glossina palpalis gambiensis</name>
    <dbReference type="NCBI Taxonomy" id="67801"/>
    <lineage>
        <taxon>Eukaryota</taxon>
        <taxon>Metazoa</taxon>
        <taxon>Ecdysozoa</taxon>
        <taxon>Arthropoda</taxon>
        <taxon>Hexapoda</taxon>
        <taxon>Insecta</taxon>
        <taxon>Pterygota</taxon>
        <taxon>Neoptera</taxon>
        <taxon>Endopterygota</taxon>
        <taxon>Diptera</taxon>
        <taxon>Brachycera</taxon>
        <taxon>Muscomorpha</taxon>
        <taxon>Hippoboscoidea</taxon>
        <taxon>Glossinidae</taxon>
        <taxon>Glossina</taxon>
    </lineage>
</organism>
<proteinExistence type="predicted"/>
<reference evidence="2" key="1">
    <citation type="submission" date="2015-01" db="EMBL/GenBank/DDBJ databases">
        <authorList>
            <person name="Aksoy S."/>
            <person name="Warren W."/>
            <person name="Wilson R.K."/>
        </authorList>
    </citation>
    <scope>NUCLEOTIDE SEQUENCE [LARGE SCALE GENOMIC DNA]</scope>
    <source>
        <strain evidence="2">IAEA</strain>
    </source>
</reference>
<dbReference type="EnsemblMetazoa" id="GPPI048789-RA">
    <property type="protein sequence ID" value="GPPI048789-PA"/>
    <property type="gene ID" value="GPPI048789"/>
</dbReference>
<reference evidence="1" key="2">
    <citation type="submission" date="2020-05" db="UniProtKB">
        <authorList>
            <consortium name="EnsemblMetazoa"/>
        </authorList>
    </citation>
    <scope>IDENTIFICATION</scope>
    <source>
        <strain evidence="1">IAEA</strain>
    </source>
</reference>
<keyword evidence="2" id="KW-1185">Reference proteome</keyword>
<evidence type="ECO:0000313" key="2">
    <source>
        <dbReference type="Proteomes" id="UP000092460"/>
    </source>
</evidence>
<dbReference type="EMBL" id="JXJN01025380">
    <property type="status" value="NOT_ANNOTATED_CDS"/>
    <property type="molecule type" value="Genomic_DNA"/>
</dbReference>
<dbReference type="AlphaFoldDB" id="A0A1B0C4C4"/>
<sequence>MRKAALKYKDNVNMHKFYATSIALRHNNNTMLSLGSHSTSSVSRPFYKRGR</sequence>
<dbReference type="Proteomes" id="UP000092460">
    <property type="component" value="Unassembled WGS sequence"/>
</dbReference>
<evidence type="ECO:0000313" key="1">
    <source>
        <dbReference type="EnsemblMetazoa" id="GPPI048789-PA"/>
    </source>
</evidence>